<evidence type="ECO:0000256" key="1">
    <source>
        <dbReference type="SAM" id="Phobius"/>
    </source>
</evidence>
<gene>
    <name evidence="2" type="ORF">DSM101010T_05160</name>
</gene>
<feature type="transmembrane region" description="Helical" evidence="1">
    <location>
        <begin position="6"/>
        <end position="24"/>
    </location>
</feature>
<keyword evidence="1" id="KW-0812">Transmembrane</keyword>
<evidence type="ECO:0000313" key="2">
    <source>
        <dbReference type="EMBL" id="GFM32151.1"/>
    </source>
</evidence>
<comment type="caution">
    <text evidence="2">The sequence shown here is derived from an EMBL/GenBank/DDBJ whole genome shotgun (WGS) entry which is preliminary data.</text>
</comment>
<organism evidence="2 3">
    <name type="scientific">Desulfovibrio subterraneus</name>
    <dbReference type="NCBI Taxonomy" id="2718620"/>
    <lineage>
        <taxon>Bacteria</taxon>
        <taxon>Pseudomonadati</taxon>
        <taxon>Thermodesulfobacteriota</taxon>
        <taxon>Desulfovibrionia</taxon>
        <taxon>Desulfovibrionales</taxon>
        <taxon>Desulfovibrionaceae</taxon>
        <taxon>Desulfovibrio</taxon>
    </lineage>
</organism>
<dbReference type="Proteomes" id="UP000503840">
    <property type="component" value="Unassembled WGS sequence"/>
</dbReference>
<dbReference type="EMBL" id="BLVO01000004">
    <property type="protein sequence ID" value="GFM32151.1"/>
    <property type="molecule type" value="Genomic_DNA"/>
</dbReference>
<evidence type="ECO:0000313" key="3">
    <source>
        <dbReference type="Proteomes" id="UP000503840"/>
    </source>
</evidence>
<proteinExistence type="predicted"/>
<keyword evidence="1" id="KW-0472">Membrane</keyword>
<keyword evidence="3" id="KW-1185">Reference proteome</keyword>
<reference evidence="2 3" key="1">
    <citation type="submission" date="2020-05" db="EMBL/GenBank/DDBJ databases">
        <title>Draft genome sequence of Desulfovibrio sp. strain HN2T.</title>
        <authorList>
            <person name="Ueno A."/>
            <person name="Tamazawa S."/>
            <person name="Tamamura S."/>
            <person name="Murakami T."/>
            <person name="Kiyama T."/>
            <person name="Inomata H."/>
            <person name="Amano Y."/>
            <person name="Miyakawa K."/>
            <person name="Tamaki H."/>
            <person name="Naganuma T."/>
            <person name="Kaneko K."/>
        </authorList>
    </citation>
    <scope>NUCLEOTIDE SEQUENCE [LARGE SCALE GENOMIC DNA]</scope>
    <source>
        <strain evidence="2 3">HN2</strain>
    </source>
</reference>
<keyword evidence="1" id="KW-1133">Transmembrane helix</keyword>
<protein>
    <submittedName>
        <fullName evidence="2">Uncharacterized protein</fullName>
    </submittedName>
</protein>
<accession>A0A7J0BG23</accession>
<name>A0A7J0BG23_9BACT</name>
<feature type="transmembrane region" description="Helical" evidence="1">
    <location>
        <begin position="45"/>
        <end position="65"/>
    </location>
</feature>
<sequence length="140" mass="15536">MIDTGTLAGIGVLAAAVIVARYPLRSLPPAVTCPLCTRPMGPVRHLQGGLFILMLATYLLVLSVLDLPPLDYATGDAWRHVFSRADILTCIVLCFIGTREVTTPHHDYVCKKCRATWRMQEGELLGTHNSFTGFYHFFPF</sequence>
<dbReference type="AlphaFoldDB" id="A0A7J0BG23"/>
<dbReference type="RefSeq" id="WP_174403816.1">
    <property type="nucleotide sequence ID" value="NZ_BLVO01000004.1"/>
</dbReference>